<name>A0ABV3R6N3_9SPHN</name>
<dbReference type="Proteomes" id="UP001556118">
    <property type="component" value="Unassembled WGS sequence"/>
</dbReference>
<dbReference type="SUPFAM" id="SSF51261">
    <property type="entry name" value="Duplicated hybrid motif"/>
    <property type="match status" value="1"/>
</dbReference>
<evidence type="ECO:0000256" key="2">
    <source>
        <dbReference type="ARBA" id="ARBA00022670"/>
    </source>
</evidence>
<dbReference type="PANTHER" id="PTHR21666">
    <property type="entry name" value="PEPTIDASE-RELATED"/>
    <property type="match status" value="1"/>
</dbReference>
<evidence type="ECO:0000256" key="3">
    <source>
        <dbReference type="ARBA" id="ARBA00022723"/>
    </source>
</evidence>
<feature type="domain" description="M23ase beta-sheet core" evidence="7">
    <location>
        <begin position="113"/>
        <end position="206"/>
    </location>
</feature>
<comment type="caution">
    <text evidence="8">The sequence shown here is derived from an EMBL/GenBank/DDBJ whole genome shotgun (WGS) entry which is preliminary data.</text>
</comment>
<comment type="cofactor">
    <cofactor evidence="1">
        <name>Zn(2+)</name>
        <dbReference type="ChEBI" id="CHEBI:29105"/>
    </cofactor>
</comment>
<keyword evidence="5" id="KW-0862">Zinc</keyword>
<keyword evidence="6" id="KW-0482">Metalloprotease</keyword>
<evidence type="ECO:0000313" key="8">
    <source>
        <dbReference type="EMBL" id="MEW9853759.1"/>
    </source>
</evidence>
<reference evidence="8 9" key="1">
    <citation type="submission" date="2024-06" db="EMBL/GenBank/DDBJ databases">
        <title>Novosphingobium rhizovicinus M1R2S20.</title>
        <authorList>
            <person name="Sun J.-Q."/>
        </authorList>
    </citation>
    <scope>NUCLEOTIDE SEQUENCE [LARGE SCALE GENOMIC DNA]</scope>
    <source>
        <strain evidence="8 9">M1R2S20</strain>
    </source>
</reference>
<dbReference type="EMBL" id="JBFNXR010000012">
    <property type="protein sequence ID" value="MEW9853759.1"/>
    <property type="molecule type" value="Genomic_DNA"/>
</dbReference>
<dbReference type="RefSeq" id="WP_367768006.1">
    <property type="nucleotide sequence ID" value="NZ_JBFNXR010000012.1"/>
</dbReference>
<evidence type="ECO:0000256" key="5">
    <source>
        <dbReference type="ARBA" id="ARBA00022833"/>
    </source>
</evidence>
<dbReference type="InterPro" id="IPR050570">
    <property type="entry name" value="Cell_wall_metabolism_enzyme"/>
</dbReference>
<gene>
    <name evidence="8" type="ORF">ABUH87_00935</name>
</gene>
<evidence type="ECO:0000256" key="4">
    <source>
        <dbReference type="ARBA" id="ARBA00022801"/>
    </source>
</evidence>
<keyword evidence="9" id="KW-1185">Reference proteome</keyword>
<organism evidence="8 9">
    <name type="scientific">Novosphingobium rhizovicinum</name>
    <dbReference type="NCBI Taxonomy" id="3228928"/>
    <lineage>
        <taxon>Bacteria</taxon>
        <taxon>Pseudomonadati</taxon>
        <taxon>Pseudomonadota</taxon>
        <taxon>Alphaproteobacteria</taxon>
        <taxon>Sphingomonadales</taxon>
        <taxon>Sphingomonadaceae</taxon>
        <taxon>Novosphingobium</taxon>
    </lineage>
</organism>
<evidence type="ECO:0000313" key="9">
    <source>
        <dbReference type="Proteomes" id="UP001556118"/>
    </source>
</evidence>
<proteinExistence type="predicted"/>
<dbReference type="EC" id="3.4.24.-" evidence="8"/>
<evidence type="ECO:0000256" key="1">
    <source>
        <dbReference type="ARBA" id="ARBA00001947"/>
    </source>
</evidence>
<dbReference type="Pfam" id="PF01551">
    <property type="entry name" value="Peptidase_M23"/>
    <property type="match status" value="1"/>
</dbReference>
<dbReference type="PANTHER" id="PTHR21666:SF288">
    <property type="entry name" value="CELL DIVISION PROTEIN YTFB"/>
    <property type="match status" value="1"/>
</dbReference>
<evidence type="ECO:0000256" key="6">
    <source>
        <dbReference type="ARBA" id="ARBA00023049"/>
    </source>
</evidence>
<dbReference type="InterPro" id="IPR016047">
    <property type="entry name" value="M23ase_b-sheet_dom"/>
</dbReference>
<dbReference type="Gene3D" id="2.70.70.10">
    <property type="entry name" value="Glucose Permease (Domain IIA)"/>
    <property type="match status" value="1"/>
</dbReference>
<evidence type="ECO:0000259" key="7">
    <source>
        <dbReference type="Pfam" id="PF01551"/>
    </source>
</evidence>
<keyword evidence="4 8" id="KW-0378">Hydrolase</keyword>
<protein>
    <submittedName>
        <fullName evidence="8">M23 family metallopeptidase</fullName>
        <ecNumber evidence="8">3.4.24.-</ecNumber>
    </submittedName>
</protein>
<dbReference type="GO" id="GO:0016787">
    <property type="term" value="F:hydrolase activity"/>
    <property type="evidence" value="ECO:0007669"/>
    <property type="project" value="UniProtKB-KW"/>
</dbReference>
<dbReference type="InterPro" id="IPR011055">
    <property type="entry name" value="Dup_hybrid_motif"/>
</dbReference>
<keyword evidence="2" id="KW-0645">Protease</keyword>
<dbReference type="CDD" id="cd12797">
    <property type="entry name" value="M23_peptidase"/>
    <property type="match status" value="1"/>
</dbReference>
<accession>A0ABV3R6N3</accession>
<sequence length="232" mass="24653">MTPEWPGMWRAVAIAIALTSAFWVALGAWLFNDHINADHRSAQSLGAVKDAHGSKVGGSGILGGLTGAGPQSARPRNIPVGRQGAALQLPVAGVEADGLVDTFTQTRASGERLHDAIDIPAAEGTPVLAAAAGRIERLFQSEAGGNTIYVRSQDRRTIYYYAHLAQYQRGLREGQSVHRGERLGTVGSTGNASPEAPHLHFAIWQADPASGWHQNARAINPYPLLKGPSQDK</sequence>
<keyword evidence="3" id="KW-0479">Metal-binding</keyword>